<gene>
    <name evidence="3" type="ORF">CFR75_11650</name>
</gene>
<feature type="region of interest" description="Disordered" evidence="1">
    <location>
        <begin position="23"/>
        <end position="49"/>
    </location>
</feature>
<evidence type="ECO:0000256" key="1">
    <source>
        <dbReference type="SAM" id="MobiDB-lite"/>
    </source>
</evidence>
<dbReference type="PROSITE" id="PS51257">
    <property type="entry name" value="PROKAR_LIPOPROTEIN"/>
    <property type="match status" value="1"/>
</dbReference>
<dbReference type="EMBL" id="NKUC01000026">
    <property type="protein sequence ID" value="PYD56281.1"/>
    <property type="molecule type" value="Genomic_DNA"/>
</dbReference>
<evidence type="ECO:0000313" key="3">
    <source>
        <dbReference type="EMBL" id="PYD56281.1"/>
    </source>
</evidence>
<proteinExistence type="predicted"/>
<feature type="chain" id="PRO_5016334978" evidence="2">
    <location>
        <begin position="19"/>
        <end position="69"/>
    </location>
</feature>
<dbReference type="AlphaFoldDB" id="A0A318PGB6"/>
<reference evidence="3 4" key="1">
    <citation type="submission" date="2017-07" db="EMBL/GenBank/DDBJ databases">
        <title>A draft genome sequence of Komagataeibacter xylinus LMG 1515.</title>
        <authorList>
            <person name="Skraban J."/>
            <person name="Cleenwerck I."/>
            <person name="Vandamme P."/>
            <person name="Trcek J."/>
        </authorList>
    </citation>
    <scope>NUCLEOTIDE SEQUENCE [LARGE SCALE GENOMIC DNA]</scope>
    <source>
        <strain evidence="3 4">LMG 1515</strain>
    </source>
</reference>
<feature type="signal peptide" evidence="2">
    <location>
        <begin position="1"/>
        <end position="18"/>
    </location>
</feature>
<organism evidence="3 4">
    <name type="scientific">Komagataeibacter xylinus</name>
    <name type="common">Gluconacetobacter xylinus</name>
    <dbReference type="NCBI Taxonomy" id="28448"/>
    <lineage>
        <taxon>Bacteria</taxon>
        <taxon>Pseudomonadati</taxon>
        <taxon>Pseudomonadota</taxon>
        <taxon>Alphaproteobacteria</taxon>
        <taxon>Acetobacterales</taxon>
        <taxon>Acetobacteraceae</taxon>
        <taxon>Komagataeibacter</taxon>
    </lineage>
</organism>
<dbReference type="RefSeq" id="WP_061274950.1">
    <property type="nucleotide sequence ID" value="NZ_CBCRXN010000077.1"/>
</dbReference>
<sequence length="69" mass="7174">MRAAAMLACFMMVAGCTARSVPLDDDGLPVTNGRELDTPAEGGTPGGRSGLWSDMLHTAMQAGMGMLHH</sequence>
<dbReference type="OrthoDB" id="7281023at2"/>
<protein>
    <submittedName>
        <fullName evidence="3">Uncharacterized protein</fullName>
    </submittedName>
</protein>
<dbReference type="Proteomes" id="UP000248257">
    <property type="component" value="Unassembled WGS sequence"/>
</dbReference>
<evidence type="ECO:0000313" key="4">
    <source>
        <dbReference type="Proteomes" id="UP000248257"/>
    </source>
</evidence>
<keyword evidence="2" id="KW-0732">Signal</keyword>
<keyword evidence="4" id="KW-1185">Reference proteome</keyword>
<accession>A0A318PGB6</accession>
<comment type="caution">
    <text evidence="3">The sequence shown here is derived from an EMBL/GenBank/DDBJ whole genome shotgun (WGS) entry which is preliminary data.</text>
</comment>
<evidence type="ECO:0000256" key="2">
    <source>
        <dbReference type="SAM" id="SignalP"/>
    </source>
</evidence>
<name>A0A318PGB6_KOMXY</name>